<dbReference type="PANTHER" id="PTHR30469:SF15">
    <property type="entry name" value="HLYD FAMILY OF SECRETION PROTEINS"/>
    <property type="match status" value="1"/>
</dbReference>
<dbReference type="Gene3D" id="2.40.420.20">
    <property type="match status" value="1"/>
</dbReference>
<reference evidence="6" key="1">
    <citation type="submission" date="2020-12" db="EMBL/GenBank/DDBJ databases">
        <title>Vagococcus allomyrinae sp. nov. and Enterococcus lavae sp. nov., isolated from the larvae of Allomyrina dichotoma.</title>
        <authorList>
            <person name="Lee S.D."/>
        </authorList>
    </citation>
    <scope>NUCLEOTIDE SEQUENCE</scope>
    <source>
        <strain evidence="6">BWB3-3</strain>
    </source>
</reference>
<dbReference type="InterPro" id="IPR058637">
    <property type="entry name" value="YknX-like_C"/>
</dbReference>
<dbReference type="GO" id="GO:0015562">
    <property type="term" value="F:efflux transmembrane transporter activity"/>
    <property type="evidence" value="ECO:0007669"/>
    <property type="project" value="TreeGrafter"/>
</dbReference>
<dbReference type="Pfam" id="PF25984">
    <property type="entry name" value="BSH_YknX"/>
    <property type="match status" value="1"/>
</dbReference>
<keyword evidence="2" id="KW-1133">Transmembrane helix</keyword>
<feature type="transmembrane region" description="Helical" evidence="2">
    <location>
        <begin position="12"/>
        <end position="33"/>
    </location>
</feature>
<evidence type="ECO:0000256" key="2">
    <source>
        <dbReference type="SAM" id="Phobius"/>
    </source>
</evidence>
<evidence type="ECO:0000313" key="7">
    <source>
        <dbReference type="Proteomes" id="UP000674938"/>
    </source>
</evidence>
<dbReference type="Gene3D" id="2.40.50.100">
    <property type="match status" value="1"/>
</dbReference>
<dbReference type="Pfam" id="PF25989">
    <property type="entry name" value="YknX_C"/>
    <property type="match status" value="1"/>
</dbReference>
<feature type="domain" description="YknX-like C-terminal permuted SH3-like" evidence="4">
    <location>
        <begin position="329"/>
        <end position="395"/>
    </location>
</feature>
<sequence length="397" mass="44069">MAKIKKKRKLKRNIRLSIIVGIIVVVAITIVTVNGSQGDKEKRPLYTTYKVEELDPLLFKGTVDAEIVESIYYDQSLGKISAILVENGMQVKKDDVLMTYQSEMAQTEVAQQERVLNKNSLSVITAQENINSAIVKKTDLTNNLNQAISDYNNRDESTEEGVVDAQEAKARYDQYKQALESQADVIRQEEQALEVANLELSDSISILDDAKMKISTTVKSPVDGVAYVDINGRSDMSIPVVKIVSPKVVVNGIVSEYDYRKLSVNQEVSIRPLSSNDTVKGNVTYVNKLPMAKAGGDTSVMINFEFKVAPQKELQYGYSVQISLKQKELRVPENAVIKGSEGEEVFIYQKGRVTRKVVKTTKQDGLLIVQEGLVLGDTIISNPDDKLKDGEEVAVKE</sequence>
<feature type="domain" description="YknX-like beta-barrel" evidence="5">
    <location>
        <begin position="249"/>
        <end position="322"/>
    </location>
</feature>
<evidence type="ECO:0000259" key="5">
    <source>
        <dbReference type="Pfam" id="PF25990"/>
    </source>
</evidence>
<dbReference type="InterPro" id="IPR058636">
    <property type="entry name" value="Beta-barrel_YknX"/>
</dbReference>
<dbReference type="PANTHER" id="PTHR30469">
    <property type="entry name" value="MULTIDRUG RESISTANCE PROTEIN MDTA"/>
    <property type="match status" value="1"/>
</dbReference>
<name>A0A940SWE6_9ENTE</name>
<dbReference type="RefSeq" id="WP_209530614.1">
    <property type="nucleotide sequence ID" value="NZ_JAEEGA010000013.1"/>
</dbReference>
<dbReference type="Gene3D" id="1.10.287.470">
    <property type="entry name" value="Helix hairpin bin"/>
    <property type="match status" value="1"/>
</dbReference>
<organism evidence="6 7">
    <name type="scientific">Vagococcus allomyrinae</name>
    <dbReference type="NCBI Taxonomy" id="2794353"/>
    <lineage>
        <taxon>Bacteria</taxon>
        <taxon>Bacillati</taxon>
        <taxon>Bacillota</taxon>
        <taxon>Bacilli</taxon>
        <taxon>Lactobacillales</taxon>
        <taxon>Enterococcaceae</taxon>
        <taxon>Vagococcus</taxon>
    </lineage>
</organism>
<feature type="coiled-coil region" evidence="1">
    <location>
        <begin position="165"/>
        <end position="199"/>
    </location>
</feature>
<keyword evidence="2" id="KW-0472">Membrane</keyword>
<evidence type="ECO:0000259" key="4">
    <source>
        <dbReference type="Pfam" id="PF25989"/>
    </source>
</evidence>
<evidence type="ECO:0000259" key="3">
    <source>
        <dbReference type="Pfam" id="PF25984"/>
    </source>
</evidence>
<dbReference type="InterPro" id="IPR058639">
    <property type="entry name" value="BSH_YknX-like"/>
</dbReference>
<feature type="domain" description="YknX-like barrel-sandwich hybrid" evidence="3">
    <location>
        <begin position="69"/>
        <end position="225"/>
    </location>
</feature>
<keyword evidence="2" id="KW-0812">Transmembrane</keyword>
<gene>
    <name evidence="6" type="ORF">I6N95_18015</name>
</gene>
<evidence type="ECO:0000256" key="1">
    <source>
        <dbReference type="SAM" id="Coils"/>
    </source>
</evidence>
<protein>
    <submittedName>
        <fullName evidence="6">Biotin/lipoyl-binding protein</fullName>
    </submittedName>
</protein>
<evidence type="ECO:0000313" key="6">
    <source>
        <dbReference type="EMBL" id="MBP1042914.1"/>
    </source>
</evidence>
<keyword evidence="1" id="KW-0175">Coiled coil</keyword>
<accession>A0A940SWE6</accession>
<keyword evidence="7" id="KW-1185">Reference proteome</keyword>
<proteinExistence type="predicted"/>
<comment type="caution">
    <text evidence="6">The sequence shown here is derived from an EMBL/GenBank/DDBJ whole genome shotgun (WGS) entry which is preliminary data.</text>
</comment>
<dbReference type="GO" id="GO:1990281">
    <property type="term" value="C:efflux pump complex"/>
    <property type="evidence" value="ECO:0007669"/>
    <property type="project" value="TreeGrafter"/>
</dbReference>
<dbReference type="AlphaFoldDB" id="A0A940SWE6"/>
<dbReference type="Proteomes" id="UP000674938">
    <property type="component" value="Unassembled WGS sequence"/>
</dbReference>
<dbReference type="EMBL" id="JAEEGA010000013">
    <property type="protein sequence ID" value="MBP1042914.1"/>
    <property type="molecule type" value="Genomic_DNA"/>
</dbReference>
<dbReference type="Pfam" id="PF25990">
    <property type="entry name" value="Beta-barrel_YknX"/>
    <property type="match status" value="1"/>
</dbReference>